<dbReference type="PANTHER" id="PTHR46438">
    <property type="entry name" value="ALPHA/BETA-HYDROLASES SUPERFAMILY PROTEIN"/>
    <property type="match status" value="1"/>
</dbReference>
<dbReference type="GO" id="GO:0016787">
    <property type="term" value="F:hydrolase activity"/>
    <property type="evidence" value="ECO:0007669"/>
    <property type="project" value="UniProtKB-KW"/>
</dbReference>
<reference evidence="3 4" key="1">
    <citation type="journal article" date="2011" name="Stand. Genomic Sci.">
        <title>Complete genome sequence of Allochromatium vinosum DSM 180(T).</title>
        <authorList>
            <person name="Weissgerber T."/>
            <person name="Zigann R."/>
            <person name="Bruce D."/>
            <person name="Chang Y.J."/>
            <person name="Detter J.C."/>
            <person name="Han C."/>
            <person name="Hauser L."/>
            <person name="Jeffries C.D."/>
            <person name="Land M."/>
            <person name="Munk A.C."/>
            <person name="Tapia R."/>
            <person name="Dahl C."/>
        </authorList>
    </citation>
    <scope>NUCLEOTIDE SEQUENCE [LARGE SCALE GENOMIC DNA]</scope>
    <source>
        <strain evidence="4">ATCC 17899 / DSM 180 / NBRC 103801 / NCIMB 10441 / D</strain>
    </source>
</reference>
<accession>D3RPJ7</accession>
<keyword evidence="4" id="KW-1185">Reference proteome</keyword>
<evidence type="ECO:0000259" key="2">
    <source>
        <dbReference type="Pfam" id="PF12697"/>
    </source>
</evidence>
<dbReference type="InterPro" id="IPR029058">
    <property type="entry name" value="AB_hydrolase_fold"/>
</dbReference>
<dbReference type="HOGENOM" id="CLU_020336_13_4_6"/>
<organism evidence="3 4">
    <name type="scientific">Allochromatium vinosum (strain ATCC 17899 / DSM 180 / NBRC 103801 / NCIMB 10441 / D)</name>
    <name type="common">Chromatium vinosum</name>
    <dbReference type="NCBI Taxonomy" id="572477"/>
    <lineage>
        <taxon>Bacteria</taxon>
        <taxon>Pseudomonadati</taxon>
        <taxon>Pseudomonadota</taxon>
        <taxon>Gammaproteobacteria</taxon>
        <taxon>Chromatiales</taxon>
        <taxon>Chromatiaceae</taxon>
        <taxon>Allochromatium</taxon>
    </lineage>
</organism>
<evidence type="ECO:0000256" key="1">
    <source>
        <dbReference type="SAM" id="MobiDB-lite"/>
    </source>
</evidence>
<dbReference type="Pfam" id="PF12697">
    <property type="entry name" value="Abhydrolase_6"/>
    <property type="match status" value="1"/>
</dbReference>
<dbReference type="OrthoDB" id="9808398at2"/>
<dbReference type="ESTHER" id="allvd-d3rpj7">
    <property type="family name" value="6_AlphaBeta_hydrolase"/>
</dbReference>
<sequence>MDSAINPPDKHATRGRPLPAAVDAPRHDLQTRAGGRVHYYADTSAGGRPLVLIHSINAAPSAMEMKPLFEHFRASRAVYALDLPGFGHSERAKRRYSPELYAQVIGEFLAEVVREPADLIAYSLGCEFAAIAAADAPERVNSLALLSPTGFNTRGLPTGAAAERAHRFLSIPGLSDGLYGLLTTRSSIKYFYNQVFAGTTPPELIDYAYATTHQPGAKIAPLYFLSGQLFTPRACDSLYPRVTQPVLALYDKDPNIDFQELPGLLARQSNWRAERLTPTNGMPQWEKPAETIAAIERFWGSLGA</sequence>
<dbReference type="PANTHER" id="PTHR46438:SF2">
    <property type="entry name" value="ALPHA_BETA-HYDROLASES SUPERFAMILY PROTEIN"/>
    <property type="match status" value="1"/>
</dbReference>
<proteinExistence type="predicted"/>
<feature type="region of interest" description="Disordered" evidence="1">
    <location>
        <begin position="1"/>
        <end position="23"/>
    </location>
</feature>
<dbReference type="RefSeq" id="WP_012969855.1">
    <property type="nucleotide sequence ID" value="NC_013851.1"/>
</dbReference>
<evidence type="ECO:0000313" key="3">
    <source>
        <dbReference type="EMBL" id="ADC61579.1"/>
    </source>
</evidence>
<evidence type="ECO:0000313" key="4">
    <source>
        <dbReference type="Proteomes" id="UP000001441"/>
    </source>
</evidence>
<protein>
    <submittedName>
        <fullName evidence="3">Alpha/beta hydrolase fold protein</fullName>
    </submittedName>
</protein>
<dbReference type="EMBL" id="CP001896">
    <property type="protein sequence ID" value="ADC61579.1"/>
    <property type="molecule type" value="Genomic_DNA"/>
</dbReference>
<dbReference type="InterPro" id="IPR000073">
    <property type="entry name" value="AB_hydrolase_1"/>
</dbReference>
<dbReference type="STRING" id="572477.Alvin_0629"/>
<dbReference type="eggNOG" id="COG0596">
    <property type="taxonomic scope" value="Bacteria"/>
</dbReference>
<dbReference type="SUPFAM" id="SSF53474">
    <property type="entry name" value="alpha/beta-Hydrolases"/>
    <property type="match status" value="1"/>
</dbReference>
<gene>
    <name evidence="3" type="ordered locus">Alvin_0629</name>
</gene>
<dbReference type="Gene3D" id="3.40.50.1820">
    <property type="entry name" value="alpha/beta hydrolase"/>
    <property type="match status" value="1"/>
</dbReference>
<dbReference type="Proteomes" id="UP000001441">
    <property type="component" value="Chromosome"/>
</dbReference>
<feature type="domain" description="AB hydrolase-1" evidence="2">
    <location>
        <begin position="50"/>
        <end position="293"/>
    </location>
</feature>
<keyword evidence="3" id="KW-0378">Hydrolase</keyword>
<name>D3RPJ7_ALLVD</name>
<dbReference type="AlphaFoldDB" id="D3RPJ7"/>
<dbReference type="KEGG" id="alv:Alvin_0629"/>